<accession>A0A1H7S4G4</accession>
<dbReference type="InterPro" id="IPR008969">
    <property type="entry name" value="CarboxyPept-like_regulatory"/>
</dbReference>
<sequence length="744" mass="82863">MAAYIKPIILLLCSGALCITATAQVKIAGYITNKQQAAIEGASITIKGSTAGAVTDSAGYFQLSTALKGKQVLAVSYIGYKPYERGIMIPDTGITVHVILANDNKTLGEVVISAGAFEASDKAKGASLTPMDAMTVAGNNGDISNSLRSLPGAQQIGEREGLFVRGGTGEETKQFVDGTLLKNPNFASVPGIIQPARINPFLFKGVLFSTGGYSAQYGQAMSSALILESVDLPETSSASLHIFPSNSGVGFQKLARNKQSSFGISADYGNLQPYNSVIKQRPDYFTGPEYGRSEANYRVKTSKTGILKIYANSTFSNIGMRNADVDSSSLQGAFELHSRNFYGNISYREMLGPNWQLNAGGVYSYNMDRMSYQLQNNAHETIHVSNTPFSWKYRNWQTQTNFAQGRAVLTRLFAHNQALHVGAEHFYTQDRYRSNDSIYPLTDQLSAAFAEGDIYITDNMMARAGVRVEHSTLLQRTTVAPRASLAYRFPDGGQLNVAYGIFYQKPENEFLYRQRNLQFSQATHYIINYTKKANNRLLRVEAYYKKYQNLVKTAPILTNNGSGDAKGIELFWRDKRSIPNLDYWVSYTYLDTKRDYLNFPYALQPNFATPHTASVAVKRYFPDINLNVNLVYNFATGRPYYDIRSPQDKAPQIYDQGTTRAYHNLNLSGAYMFSLFPKWKHKDFSGIGFGMNNILGTKQVFGYQYSYNGVNKVPMLPTASRSYYIGIFMSFGIDRTEDFINDNL</sequence>
<dbReference type="SUPFAM" id="SSF49464">
    <property type="entry name" value="Carboxypeptidase regulatory domain-like"/>
    <property type="match status" value="1"/>
</dbReference>
<evidence type="ECO:0000256" key="4">
    <source>
        <dbReference type="SAM" id="SignalP"/>
    </source>
</evidence>
<feature type="signal peptide" evidence="4">
    <location>
        <begin position="1"/>
        <end position="23"/>
    </location>
</feature>
<keyword evidence="5" id="KW-0675">Receptor</keyword>
<evidence type="ECO:0000256" key="1">
    <source>
        <dbReference type="ARBA" id="ARBA00004442"/>
    </source>
</evidence>
<evidence type="ECO:0000256" key="3">
    <source>
        <dbReference type="ARBA" id="ARBA00023237"/>
    </source>
</evidence>
<name>A0A1H7S4G4_9BACT</name>
<reference evidence="5 6" key="1">
    <citation type="submission" date="2016-10" db="EMBL/GenBank/DDBJ databases">
        <authorList>
            <person name="de Groot N.N."/>
        </authorList>
    </citation>
    <scope>NUCLEOTIDE SEQUENCE [LARGE SCALE GENOMIC DNA]</scope>
    <source>
        <strain evidence="5 6">DSM 21039</strain>
    </source>
</reference>
<dbReference type="AlphaFoldDB" id="A0A1H7S4G4"/>
<keyword evidence="2" id="KW-0472">Membrane</keyword>
<gene>
    <name evidence="5" type="ORF">SAMN04488505_102794</name>
</gene>
<dbReference type="InterPro" id="IPR036942">
    <property type="entry name" value="Beta-barrel_TonB_sf"/>
</dbReference>
<dbReference type="Gene3D" id="2.60.40.1120">
    <property type="entry name" value="Carboxypeptidase-like, regulatory domain"/>
    <property type="match status" value="1"/>
</dbReference>
<dbReference type="GO" id="GO:0009279">
    <property type="term" value="C:cell outer membrane"/>
    <property type="evidence" value="ECO:0007669"/>
    <property type="project" value="UniProtKB-SubCell"/>
</dbReference>
<dbReference type="STRING" id="573321.SAMN04488505_102794"/>
<dbReference type="SUPFAM" id="SSF56935">
    <property type="entry name" value="Porins"/>
    <property type="match status" value="1"/>
</dbReference>
<dbReference type="Gene3D" id="2.40.170.20">
    <property type="entry name" value="TonB-dependent receptor, beta-barrel domain"/>
    <property type="match status" value="1"/>
</dbReference>
<evidence type="ECO:0000256" key="2">
    <source>
        <dbReference type="ARBA" id="ARBA00023136"/>
    </source>
</evidence>
<dbReference type="Pfam" id="PF13715">
    <property type="entry name" value="CarbopepD_reg_2"/>
    <property type="match status" value="1"/>
</dbReference>
<proteinExistence type="predicted"/>
<keyword evidence="6" id="KW-1185">Reference proteome</keyword>
<comment type="subcellular location">
    <subcellularLocation>
        <location evidence="1">Cell outer membrane</location>
    </subcellularLocation>
</comment>
<keyword evidence="3" id="KW-0998">Cell outer membrane</keyword>
<evidence type="ECO:0000313" key="5">
    <source>
        <dbReference type="EMBL" id="SEL66407.1"/>
    </source>
</evidence>
<dbReference type="Proteomes" id="UP000198984">
    <property type="component" value="Unassembled WGS sequence"/>
</dbReference>
<evidence type="ECO:0000313" key="6">
    <source>
        <dbReference type="Proteomes" id="UP000198984"/>
    </source>
</evidence>
<dbReference type="EMBL" id="FOBB01000002">
    <property type="protein sequence ID" value="SEL66407.1"/>
    <property type="molecule type" value="Genomic_DNA"/>
</dbReference>
<protein>
    <submittedName>
        <fullName evidence="5">Outer membrane cobalamin receptor protein</fullName>
    </submittedName>
</protein>
<organism evidence="5 6">
    <name type="scientific">Chitinophaga rupis</name>
    <dbReference type="NCBI Taxonomy" id="573321"/>
    <lineage>
        <taxon>Bacteria</taxon>
        <taxon>Pseudomonadati</taxon>
        <taxon>Bacteroidota</taxon>
        <taxon>Chitinophagia</taxon>
        <taxon>Chitinophagales</taxon>
        <taxon>Chitinophagaceae</taxon>
        <taxon>Chitinophaga</taxon>
    </lineage>
</organism>
<dbReference type="OrthoDB" id="1075473at2"/>
<keyword evidence="4" id="KW-0732">Signal</keyword>
<feature type="chain" id="PRO_5011599469" evidence="4">
    <location>
        <begin position="24"/>
        <end position="744"/>
    </location>
</feature>
<dbReference type="RefSeq" id="WP_089910695.1">
    <property type="nucleotide sequence ID" value="NZ_FOBB01000002.1"/>
</dbReference>